<proteinExistence type="predicted"/>
<keyword evidence="1" id="KW-0732">Signal</keyword>
<dbReference type="EMBL" id="JAHUZE010000003">
    <property type="protein sequence ID" value="MBV7379820.1"/>
    <property type="molecule type" value="Genomic_DNA"/>
</dbReference>
<dbReference type="InterPro" id="IPR013830">
    <property type="entry name" value="SGNH_hydro"/>
</dbReference>
<protein>
    <submittedName>
        <fullName evidence="3">SGNH/GDSL hydrolase family protein</fullName>
    </submittedName>
</protein>
<dbReference type="Pfam" id="PF13472">
    <property type="entry name" value="Lipase_GDSL_2"/>
    <property type="match status" value="1"/>
</dbReference>
<evidence type="ECO:0000256" key="1">
    <source>
        <dbReference type="SAM" id="SignalP"/>
    </source>
</evidence>
<comment type="caution">
    <text evidence="3">The sequence shown here is derived from an EMBL/GenBank/DDBJ whole genome shotgun (WGS) entry which is preliminary data.</text>
</comment>
<keyword evidence="4" id="KW-1185">Reference proteome</keyword>
<keyword evidence="3" id="KW-0378">Hydrolase</keyword>
<organism evidence="3 4">
    <name type="scientific">Maritimibacter dapengensis</name>
    <dbReference type="NCBI Taxonomy" id="2836868"/>
    <lineage>
        <taxon>Bacteria</taxon>
        <taxon>Pseudomonadati</taxon>
        <taxon>Pseudomonadota</taxon>
        <taxon>Alphaproteobacteria</taxon>
        <taxon>Rhodobacterales</taxon>
        <taxon>Roseobacteraceae</taxon>
        <taxon>Maritimibacter</taxon>
    </lineage>
</organism>
<evidence type="ECO:0000313" key="4">
    <source>
        <dbReference type="Proteomes" id="UP000756530"/>
    </source>
</evidence>
<accession>A0ABS6T3Q0</accession>
<feature type="signal peptide" evidence="1">
    <location>
        <begin position="1"/>
        <end position="23"/>
    </location>
</feature>
<dbReference type="RefSeq" id="WP_218393012.1">
    <property type="nucleotide sequence ID" value="NZ_JAHUZE010000003.1"/>
</dbReference>
<feature type="domain" description="SGNH hydrolase-type esterase" evidence="2">
    <location>
        <begin position="50"/>
        <end position="205"/>
    </location>
</feature>
<feature type="chain" id="PRO_5046310036" evidence="1">
    <location>
        <begin position="24"/>
        <end position="230"/>
    </location>
</feature>
<dbReference type="Proteomes" id="UP000756530">
    <property type="component" value="Unassembled WGS sequence"/>
</dbReference>
<gene>
    <name evidence="3" type="ORF">KJP28_12880</name>
</gene>
<name>A0ABS6T3Q0_9RHOB</name>
<dbReference type="GO" id="GO:0016787">
    <property type="term" value="F:hydrolase activity"/>
    <property type="evidence" value="ECO:0007669"/>
    <property type="project" value="UniProtKB-KW"/>
</dbReference>
<reference evidence="3 4" key="1">
    <citation type="submission" date="2021-05" db="EMBL/GenBank/DDBJ databases">
        <title>Culturable bacteria isolated from Daya Bay.</title>
        <authorList>
            <person name="Zheng W."/>
            <person name="Yu S."/>
            <person name="Huang Y."/>
        </authorList>
    </citation>
    <scope>NUCLEOTIDE SEQUENCE [LARGE SCALE GENOMIC DNA]</scope>
    <source>
        <strain evidence="3 4">DP4N28-5</strain>
    </source>
</reference>
<sequence length="230" mass="25526">MGVRIFASIAFLAGLMLAPGESAADSMTVQRTLEDSTRKPGLKIVVSGTSLSAGYSWPKVVERRLGEHLDREVRVESISRPGATSEWGVEQVGTIIRSRPDILILEFSINDSDLRQWISLSGSRANHLHIIEEVRRELPATQVVLASMSPAYGLRRLIRPRLHRYYGLYEDLADKTGASFLDLGAAWTEVDEVRTHFPDGLHPKDSIATEVIVPVLVDYVRSNAEVSHEP</sequence>
<evidence type="ECO:0000313" key="3">
    <source>
        <dbReference type="EMBL" id="MBV7379820.1"/>
    </source>
</evidence>
<evidence type="ECO:0000259" key="2">
    <source>
        <dbReference type="Pfam" id="PF13472"/>
    </source>
</evidence>